<proteinExistence type="predicted"/>
<name>A0A316G7C1_9RHOB</name>
<reference evidence="1 2" key="1">
    <citation type="submission" date="2018-05" db="EMBL/GenBank/DDBJ databases">
        <title>Genomic Encyclopedia of Type Strains, Phase IV (KMG-IV): sequencing the most valuable type-strain genomes for metagenomic binning, comparative biology and taxonomic classification.</title>
        <authorList>
            <person name="Goeker M."/>
        </authorList>
    </citation>
    <scope>NUCLEOTIDE SEQUENCE [LARGE SCALE GENOMIC DNA]</scope>
    <source>
        <strain evidence="1 2">DSM 103371</strain>
    </source>
</reference>
<dbReference type="EMBL" id="QGGV01000003">
    <property type="protein sequence ID" value="PWK56814.1"/>
    <property type="molecule type" value="Genomic_DNA"/>
</dbReference>
<dbReference type="RefSeq" id="WP_109758592.1">
    <property type="nucleotide sequence ID" value="NZ_CP034588.1"/>
</dbReference>
<evidence type="ECO:0000313" key="2">
    <source>
        <dbReference type="Proteomes" id="UP000245390"/>
    </source>
</evidence>
<dbReference type="KEGG" id="salo:EF888_08490"/>
<accession>A0A316G7C1</accession>
<comment type="caution">
    <text evidence="1">The sequence shown here is derived from an EMBL/GenBank/DDBJ whole genome shotgun (WGS) entry which is preliminary data.</text>
</comment>
<gene>
    <name evidence="1" type="ORF">C8D95_10345</name>
</gene>
<protein>
    <submittedName>
        <fullName evidence="1">Uncharacterized protein</fullName>
    </submittedName>
</protein>
<keyword evidence="2" id="KW-1185">Reference proteome</keyword>
<dbReference type="AlphaFoldDB" id="A0A316G7C1"/>
<sequence>MTKHIIDGKRIPGGPAKARRYTKLDSEARPHPHSIALQRRPLHTDADTRARRFIAIERRTGEPIPA</sequence>
<dbReference type="Proteomes" id="UP000245390">
    <property type="component" value="Unassembled WGS sequence"/>
</dbReference>
<organism evidence="1 2">
    <name type="scientific">Silicimonas algicola</name>
    <dbReference type="NCBI Taxonomy" id="1826607"/>
    <lineage>
        <taxon>Bacteria</taxon>
        <taxon>Pseudomonadati</taxon>
        <taxon>Pseudomonadota</taxon>
        <taxon>Alphaproteobacteria</taxon>
        <taxon>Rhodobacterales</taxon>
        <taxon>Paracoccaceae</taxon>
    </lineage>
</organism>
<dbReference type="OrthoDB" id="7871842at2"/>
<evidence type="ECO:0000313" key="1">
    <source>
        <dbReference type="EMBL" id="PWK56814.1"/>
    </source>
</evidence>